<dbReference type="STRING" id="1163745.HCD_01505"/>
<dbReference type="EMBL" id="CP003481">
    <property type="protein sequence ID" value="AFI05333.1"/>
    <property type="molecule type" value="Genomic_DNA"/>
</dbReference>
<dbReference type="RefSeq" id="WP_014658860.1">
    <property type="nucleotide sequence ID" value="NC_017735.1"/>
</dbReference>
<dbReference type="Proteomes" id="UP000005013">
    <property type="component" value="Chromosome"/>
</dbReference>
<proteinExistence type="predicted"/>
<reference evidence="1 2" key="1">
    <citation type="journal article" date="2013" name="PLoS ONE">
        <title>Sequence Divergence and Conservation in Genomes ofHelicobacter cetorum Strains from a Dolphin and a Whale.</title>
        <authorList>
            <person name="Kersulyte D."/>
            <person name="Rossi M."/>
            <person name="Berg D.E."/>
        </authorList>
    </citation>
    <scope>NUCLEOTIDE SEQUENCE [LARGE SCALE GENOMIC DNA]</scope>
    <source>
        <strain evidence="1 2">MIT 99-5656</strain>
    </source>
</reference>
<name>I0EQW4_HELCM</name>
<gene>
    <name evidence="1" type="ordered locus">HCD_01505</name>
</gene>
<dbReference type="PATRIC" id="fig|1163745.3.peg.320"/>
<keyword evidence="2" id="KW-1185">Reference proteome</keyword>
<dbReference type="AlphaFoldDB" id="I0EQW4"/>
<dbReference type="KEGG" id="hcm:HCD_01505"/>
<accession>I0EQW4</accession>
<organism evidence="1 2">
    <name type="scientific">Helicobacter cetorum (strain ATCC BAA-540 / CCUG 52418 / MIT 99-5656)</name>
    <dbReference type="NCBI Taxonomy" id="1163745"/>
    <lineage>
        <taxon>Bacteria</taxon>
        <taxon>Pseudomonadati</taxon>
        <taxon>Campylobacterota</taxon>
        <taxon>Epsilonproteobacteria</taxon>
        <taxon>Campylobacterales</taxon>
        <taxon>Helicobacteraceae</taxon>
        <taxon>Helicobacter</taxon>
    </lineage>
</organism>
<evidence type="ECO:0008006" key="3">
    <source>
        <dbReference type="Google" id="ProtNLM"/>
    </source>
</evidence>
<protein>
    <recommendedName>
        <fullName evidence="3">Dihydroneopterin aldolase</fullName>
    </recommendedName>
</protein>
<dbReference type="OrthoDB" id="5361883at2"/>
<evidence type="ECO:0000313" key="2">
    <source>
        <dbReference type="Proteomes" id="UP000005013"/>
    </source>
</evidence>
<dbReference type="HOGENOM" id="CLU_142163_0_0_7"/>
<sequence>MKIFLACKSLLRQKSLEFYLSDCLSSMETCDFVLTDDEALETNKPVCSIEECLRKPFNKQGVREDVKSFYEALEEMHKSYKENQLTKEQEIYQLLEEYTKKLCQIIN</sequence>
<evidence type="ECO:0000313" key="1">
    <source>
        <dbReference type="EMBL" id="AFI05333.1"/>
    </source>
</evidence>